<evidence type="ECO:0000256" key="3">
    <source>
        <dbReference type="SAM" id="Coils"/>
    </source>
</evidence>
<dbReference type="PANTHER" id="PTHR32347:SF14">
    <property type="entry name" value="EFFLUX SYSTEM COMPONENT YKNX-RELATED"/>
    <property type="match status" value="1"/>
</dbReference>
<dbReference type="Gene3D" id="2.40.420.20">
    <property type="match status" value="1"/>
</dbReference>
<feature type="domain" description="YknX-like beta-barrel" evidence="4">
    <location>
        <begin position="362"/>
        <end position="440"/>
    </location>
</feature>
<dbReference type="InterPro" id="IPR050465">
    <property type="entry name" value="UPF0194_transport"/>
</dbReference>
<dbReference type="EMBL" id="AP023418">
    <property type="protein sequence ID" value="BCK80443.1"/>
    <property type="molecule type" value="Genomic_DNA"/>
</dbReference>
<evidence type="ECO:0000313" key="5">
    <source>
        <dbReference type="EMBL" id="BCK80443.1"/>
    </source>
</evidence>
<dbReference type="KEGG" id="vcop:MM50RIKEN_02060"/>
<keyword evidence="2 3" id="KW-0175">Coiled coil</keyword>
<name>A0A810Q739_9FIRM</name>
<feature type="coiled-coil region" evidence="3">
    <location>
        <begin position="261"/>
        <end position="322"/>
    </location>
</feature>
<feature type="coiled-coil region" evidence="3">
    <location>
        <begin position="106"/>
        <end position="156"/>
    </location>
</feature>
<proteinExistence type="predicted"/>
<dbReference type="Proteomes" id="UP000681035">
    <property type="component" value="Chromosome"/>
</dbReference>
<evidence type="ECO:0000256" key="1">
    <source>
        <dbReference type="ARBA" id="ARBA00004196"/>
    </source>
</evidence>
<dbReference type="InterPro" id="IPR058636">
    <property type="entry name" value="Beta-barrel_YknX"/>
</dbReference>
<dbReference type="GO" id="GO:0030313">
    <property type="term" value="C:cell envelope"/>
    <property type="evidence" value="ECO:0007669"/>
    <property type="project" value="UniProtKB-SubCell"/>
</dbReference>
<sequence>MNSKLKRPLLAAGIVVGVCALVWGGLTLLRNGSRSAVKVYPVTEIGMTEYGGDTTETSGTVTMDKLQKVYLSKTQSSAQVYVTEGQTVKKGDRLLSYDSTLTELDVERARIALERLRLQQENTRKELQQLQLAEDKEKLQQQADALSAKIEKKLADSTGEIIRRDSKPIQPGKPLLRGSAAGTAEDPLYCDWNSGDALTEQNLSVLLPEGEKELYVVLVTHRGDETLGDIIGSWGLHLIRGENGAISVSLAELPAAEDISVDGTTDEIRQLRKELQRVQELLSRSYTKAELLRMQNDKLREIQEAETSIKMAELDLRKKQTEASDGSVYSQLDGVVKTVRSPGDAAANNEAVVEVSAGGGYYVTGTVSELRLDTVKVGQTVNISSRMTGAACTGEVVEISTYPTDGDSYGGDGNPNVSYYPFKVFVSEDQQLQEGESVSISYQAVSDSDGSSLYLENMYVRTENGKSYVMARGENGKLEQRWVQTGKVVWDSYTQIRGGLTPEDYVAFPYGRDVVSGAKTEEATVDALYSW</sequence>
<accession>A0A810Q739</accession>
<dbReference type="RefSeq" id="WP_213541396.1">
    <property type="nucleotide sequence ID" value="NZ_AP023418.1"/>
</dbReference>
<comment type="subcellular location">
    <subcellularLocation>
        <location evidence="1">Cell envelope</location>
    </subcellularLocation>
</comment>
<evidence type="ECO:0000313" key="6">
    <source>
        <dbReference type="Proteomes" id="UP000681035"/>
    </source>
</evidence>
<gene>
    <name evidence="5" type="ORF">MM50RIKEN_02060</name>
</gene>
<protein>
    <recommendedName>
        <fullName evidence="4">YknX-like beta-barrel domain-containing protein</fullName>
    </recommendedName>
</protein>
<dbReference type="AlphaFoldDB" id="A0A810Q739"/>
<reference evidence="5" key="1">
    <citation type="submission" date="2020-09" db="EMBL/GenBank/DDBJ databases">
        <title>New species isolated from human feces.</title>
        <authorList>
            <person name="Kitahara M."/>
            <person name="Shigeno Y."/>
            <person name="Shime M."/>
            <person name="Matsumoto Y."/>
            <person name="Nakamura S."/>
            <person name="Motooka D."/>
            <person name="Fukuoka S."/>
            <person name="Nishikawa H."/>
            <person name="Benno Y."/>
        </authorList>
    </citation>
    <scope>NUCLEOTIDE SEQUENCE</scope>
    <source>
        <strain evidence="5">MM50</strain>
    </source>
</reference>
<keyword evidence="6" id="KW-1185">Reference proteome</keyword>
<dbReference type="Pfam" id="PF25990">
    <property type="entry name" value="Beta-barrel_YknX"/>
    <property type="match status" value="1"/>
</dbReference>
<evidence type="ECO:0000256" key="2">
    <source>
        <dbReference type="ARBA" id="ARBA00023054"/>
    </source>
</evidence>
<dbReference type="PANTHER" id="PTHR32347">
    <property type="entry name" value="EFFLUX SYSTEM COMPONENT YKNX-RELATED"/>
    <property type="match status" value="1"/>
</dbReference>
<organism evidence="5 6">
    <name type="scientific">Vescimonas coprocola</name>
    <dbReference type="NCBI Taxonomy" id="2714355"/>
    <lineage>
        <taxon>Bacteria</taxon>
        <taxon>Bacillati</taxon>
        <taxon>Bacillota</taxon>
        <taxon>Clostridia</taxon>
        <taxon>Eubacteriales</taxon>
        <taxon>Oscillospiraceae</taxon>
        <taxon>Vescimonas</taxon>
    </lineage>
</organism>
<evidence type="ECO:0000259" key="4">
    <source>
        <dbReference type="Pfam" id="PF25990"/>
    </source>
</evidence>